<protein>
    <submittedName>
        <fullName evidence="1">Recombinase</fullName>
    </submittedName>
</protein>
<comment type="caution">
    <text evidence="1">The sequence shown here is derived from an EMBL/GenBank/DDBJ whole genome shotgun (WGS) entry which is preliminary data.</text>
</comment>
<organism evidence="1 2">
    <name type="scientific">Paenibacillus thalictri</name>
    <dbReference type="NCBI Taxonomy" id="2527873"/>
    <lineage>
        <taxon>Bacteria</taxon>
        <taxon>Bacillati</taxon>
        <taxon>Bacillota</taxon>
        <taxon>Bacilli</taxon>
        <taxon>Bacillales</taxon>
        <taxon>Paenibacillaceae</taxon>
        <taxon>Paenibacillus</taxon>
    </lineage>
</organism>
<reference evidence="1 2" key="1">
    <citation type="submission" date="2019-02" db="EMBL/GenBank/DDBJ databases">
        <title>Paenibacillus sp. nov., isolated from surface-sterilized tissue of Thalictrum simplex L.</title>
        <authorList>
            <person name="Tuo L."/>
        </authorList>
    </citation>
    <scope>NUCLEOTIDE SEQUENCE [LARGE SCALE GENOMIC DNA]</scope>
    <source>
        <strain evidence="1 2">N2SHLJ1</strain>
    </source>
</reference>
<dbReference type="Proteomes" id="UP000293142">
    <property type="component" value="Unassembled WGS sequence"/>
</dbReference>
<evidence type="ECO:0000313" key="1">
    <source>
        <dbReference type="EMBL" id="TBL81401.1"/>
    </source>
</evidence>
<proteinExistence type="predicted"/>
<gene>
    <name evidence="1" type="ORF">EYB31_03805</name>
</gene>
<dbReference type="PIRSF" id="PIRSF012293">
    <property type="entry name" value="EutA"/>
    <property type="match status" value="1"/>
</dbReference>
<evidence type="ECO:0000313" key="2">
    <source>
        <dbReference type="Proteomes" id="UP000293142"/>
    </source>
</evidence>
<dbReference type="InterPro" id="IPR043129">
    <property type="entry name" value="ATPase_NBD"/>
</dbReference>
<dbReference type="InterPro" id="IPR009377">
    <property type="entry name" value="EutA"/>
</dbReference>
<dbReference type="EMBL" id="SIRE01000003">
    <property type="protein sequence ID" value="TBL81401.1"/>
    <property type="molecule type" value="Genomic_DNA"/>
</dbReference>
<dbReference type="Gene3D" id="3.30.420.40">
    <property type="match status" value="1"/>
</dbReference>
<dbReference type="SUPFAM" id="SSF53067">
    <property type="entry name" value="Actin-like ATPase domain"/>
    <property type="match status" value="1"/>
</dbReference>
<dbReference type="OrthoDB" id="1542at2"/>
<accession>A0A4Q9E1F8</accession>
<dbReference type="AlphaFoldDB" id="A0A4Q9E1F8"/>
<name>A0A4Q9E1F8_9BACL</name>
<dbReference type="Pfam" id="PF06277">
    <property type="entry name" value="EutA"/>
    <property type="match status" value="1"/>
</dbReference>
<sequence>MVVFLDVYDHDHDHDHSHDDDDHHHDHHHEQPLEENGLWVMDNFELMSVGIDIGSSGSQVIFSRLGLKRMGEDLSSRYVVVSREPVYMSPVELTPYRDEESIDEKLLARIIDDAYHNAGLSPERIDTGVVLLTGEAIRRHNAQPIADILAERGGEFVCAAAGHNMEALLAAYGSGAVYASFERNQRILNIDIGGGTTKLAIVENGKVLETAALHIGGRLAVINDQWQLQRLDPAGKDLASRIGCDWNLRDQVGEEELVRLTAWMANAVIEAVSGEALAPEIESLMLTPHLQELRGIDGVMFSGGVGEYVYDREERDFGDLGKRLGAALRSRIEGGSFPWPVLPAGECIRATVIGASQYSLQVSGNTNYISDQKLLPYKNLQVIHPEIEFGEQVDPGQVAQAICEHLERFDVKEGEANIALAFHWTGVPAYERIFGLASGICQAMVKTIASGKPLIVVLDGDIARNLGRMLQMELQVAGPILSIDGIMLQNFDYIDIGRMLFPSETVPVTVKSLVFQM</sequence>
<keyword evidence="2" id="KW-1185">Reference proteome</keyword>